<reference evidence="4" key="1">
    <citation type="submission" date="2018-01" db="EMBL/GenBank/DDBJ databases">
        <authorList>
            <person name="Mao J.F."/>
        </authorList>
    </citation>
    <scope>NUCLEOTIDE SEQUENCE</scope>
    <source>
        <strain evidence="4">Huo1</strain>
        <tissue evidence="4">Leaf</tissue>
    </source>
</reference>
<sequence length="133" mass="14406">MLSGSQHFEFEAREICLSSFPQNRKEKEPYIHPLSKPSISLHMCTESLFTESGSAIDPFSAPEPTRGPTKQRAERASGGAFPPPLASGMRVHSRREGGRLVISASASRGGGRLKAERGDGRLRLSLLGNDTTN</sequence>
<gene>
    <name evidence="4" type="ORF">SASPL_106629</name>
</gene>
<dbReference type="EMBL" id="PNBA02000002">
    <property type="protein sequence ID" value="KAG6434982.1"/>
    <property type="molecule type" value="Genomic_DNA"/>
</dbReference>
<evidence type="ECO:0000259" key="3">
    <source>
        <dbReference type="Pfam" id="PF11250"/>
    </source>
</evidence>
<comment type="caution">
    <text evidence="4">The sequence shown here is derived from an EMBL/GenBank/DDBJ whole genome shotgun (WGS) entry which is preliminary data.</text>
</comment>
<dbReference type="Pfam" id="PF11250">
    <property type="entry name" value="FAF"/>
    <property type="match status" value="1"/>
</dbReference>
<dbReference type="PANTHER" id="PTHR33155:SF8">
    <property type="entry name" value="PROTEIN FANTASTIC FOUR 1"/>
    <property type="match status" value="1"/>
</dbReference>
<organism evidence="4">
    <name type="scientific">Salvia splendens</name>
    <name type="common">Scarlet sage</name>
    <dbReference type="NCBI Taxonomy" id="180675"/>
    <lineage>
        <taxon>Eukaryota</taxon>
        <taxon>Viridiplantae</taxon>
        <taxon>Streptophyta</taxon>
        <taxon>Embryophyta</taxon>
        <taxon>Tracheophyta</taxon>
        <taxon>Spermatophyta</taxon>
        <taxon>Magnoliopsida</taxon>
        <taxon>eudicotyledons</taxon>
        <taxon>Gunneridae</taxon>
        <taxon>Pentapetalae</taxon>
        <taxon>asterids</taxon>
        <taxon>lamiids</taxon>
        <taxon>Lamiales</taxon>
        <taxon>Lamiaceae</taxon>
        <taxon>Nepetoideae</taxon>
        <taxon>Mentheae</taxon>
        <taxon>Salviinae</taxon>
        <taxon>Salvia</taxon>
        <taxon>Salvia subgen. Calosphace</taxon>
        <taxon>core Calosphace</taxon>
    </lineage>
</organism>
<evidence type="ECO:0000256" key="1">
    <source>
        <dbReference type="ARBA" id="ARBA00008690"/>
    </source>
</evidence>
<comment type="similarity">
    <text evidence="1">Belongs to the fantastic four family.</text>
</comment>
<name>A0A8X9AAF6_SALSN</name>
<evidence type="ECO:0000313" key="4">
    <source>
        <dbReference type="EMBL" id="KAG6434982.1"/>
    </source>
</evidence>
<feature type="region of interest" description="Disordered" evidence="2">
    <location>
        <begin position="53"/>
        <end position="94"/>
    </location>
</feature>
<feature type="domain" description="FAF" evidence="3">
    <location>
        <begin position="80"/>
        <end position="126"/>
    </location>
</feature>
<dbReference type="AlphaFoldDB" id="A0A8X9AAF6"/>
<dbReference type="InterPro" id="IPR046431">
    <property type="entry name" value="FAF_dom"/>
</dbReference>
<accession>A0A8X9AAF6</accession>
<keyword evidence="5" id="KW-1185">Reference proteome</keyword>
<evidence type="ECO:0000256" key="2">
    <source>
        <dbReference type="SAM" id="MobiDB-lite"/>
    </source>
</evidence>
<dbReference type="InterPro" id="IPR021410">
    <property type="entry name" value="FAF"/>
</dbReference>
<evidence type="ECO:0000313" key="5">
    <source>
        <dbReference type="Proteomes" id="UP000298416"/>
    </source>
</evidence>
<dbReference type="Proteomes" id="UP000298416">
    <property type="component" value="Unassembled WGS sequence"/>
</dbReference>
<proteinExistence type="inferred from homology"/>
<dbReference type="PANTHER" id="PTHR33155">
    <property type="entry name" value="FANTASTIC FOUR-LIKE PROTEIN (DUF3049)"/>
    <property type="match status" value="1"/>
</dbReference>
<reference evidence="4" key="2">
    <citation type="submission" date="2020-08" db="EMBL/GenBank/DDBJ databases">
        <title>Plant Genome Project.</title>
        <authorList>
            <person name="Zhang R.-G."/>
        </authorList>
    </citation>
    <scope>NUCLEOTIDE SEQUENCE</scope>
    <source>
        <strain evidence="4">Huo1</strain>
        <tissue evidence="4">Leaf</tissue>
    </source>
</reference>
<protein>
    <recommendedName>
        <fullName evidence="3">FAF domain-containing protein</fullName>
    </recommendedName>
</protein>